<dbReference type="EMBL" id="OMOI01000001">
    <property type="protein sequence ID" value="SPF75720.1"/>
    <property type="molecule type" value="Genomic_DNA"/>
</dbReference>
<gene>
    <name evidence="1" type="ORF">ALP8811_00714</name>
</gene>
<evidence type="ECO:0000313" key="2">
    <source>
        <dbReference type="Proteomes" id="UP000244911"/>
    </source>
</evidence>
<proteinExistence type="predicted"/>
<dbReference type="Proteomes" id="UP000244911">
    <property type="component" value="Unassembled WGS sequence"/>
</dbReference>
<sequence length="49" mass="5436">MRDKAAEVRFVSIVGSPTQSRLSKSPNILCFSILSRDRRHPLGIGEGPR</sequence>
<reference evidence="1 2" key="1">
    <citation type="submission" date="2018-03" db="EMBL/GenBank/DDBJ databases">
        <authorList>
            <person name="Keele B.F."/>
        </authorList>
    </citation>
    <scope>NUCLEOTIDE SEQUENCE [LARGE SCALE GENOMIC DNA]</scope>
    <source>
        <strain evidence="1 2">CECT 8811</strain>
    </source>
</reference>
<keyword evidence="2" id="KW-1185">Reference proteome</keyword>
<evidence type="ECO:0000313" key="1">
    <source>
        <dbReference type="EMBL" id="SPF75720.1"/>
    </source>
</evidence>
<protein>
    <submittedName>
        <fullName evidence="1">Uncharacterized protein</fullName>
    </submittedName>
</protein>
<accession>A0A2R8AI67</accession>
<name>A0A2R8AI67_9RHOB</name>
<dbReference type="AlphaFoldDB" id="A0A2R8AI67"/>
<organism evidence="1 2">
    <name type="scientific">Aliiroseovarius pelagivivens</name>
    <dbReference type="NCBI Taxonomy" id="1639690"/>
    <lineage>
        <taxon>Bacteria</taxon>
        <taxon>Pseudomonadati</taxon>
        <taxon>Pseudomonadota</taxon>
        <taxon>Alphaproteobacteria</taxon>
        <taxon>Rhodobacterales</taxon>
        <taxon>Paracoccaceae</taxon>
        <taxon>Aliiroseovarius</taxon>
    </lineage>
</organism>